<dbReference type="Proteomes" id="UP001371456">
    <property type="component" value="Unassembled WGS sequence"/>
</dbReference>
<protein>
    <recommendedName>
        <fullName evidence="1">Reverse transcriptase zinc-binding domain-containing protein</fullName>
    </recommendedName>
</protein>
<organism evidence="2 3">
    <name type="scientific">Solanum bulbocastanum</name>
    <name type="common">Wild potato</name>
    <dbReference type="NCBI Taxonomy" id="147425"/>
    <lineage>
        <taxon>Eukaryota</taxon>
        <taxon>Viridiplantae</taxon>
        <taxon>Streptophyta</taxon>
        <taxon>Embryophyta</taxon>
        <taxon>Tracheophyta</taxon>
        <taxon>Spermatophyta</taxon>
        <taxon>Magnoliopsida</taxon>
        <taxon>eudicotyledons</taxon>
        <taxon>Gunneridae</taxon>
        <taxon>Pentapetalae</taxon>
        <taxon>asterids</taxon>
        <taxon>lamiids</taxon>
        <taxon>Solanales</taxon>
        <taxon>Solanaceae</taxon>
        <taxon>Solanoideae</taxon>
        <taxon>Solaneae</taxon>
        <taxon>Solanum</taxon>
    </lineage>
</organism>
<accession>A0AAN8UD04</accession>
<comment type="caution">
    <text evidence="2">The sequence shown here is derived from an EMBL/GenBank/DDBJ whole genome shotgun (WGS) entry which is preliminary data.</text>
</comment>
<evidence type="ECO:0000313" key="2">
    <source>
        <dbReference type="EMBL" id="KAK6802986.1"/>
    </source>
</evidence>
<dbReference type="InterPro" id="IPR026960">
    <property type="entry name" value="RVT-Znf"/>
</dbReference>
<gene>
    <name evidence="2" type="ORF">RDI58_000770</name>
</gene>
<proteinExistence type="predicted"/>
<sequence length="76" mass="9103">MGSSWNMIRQIERNQLGIMNIWEKGIPLRISFMLWRMQFQEIHVLVKNRIADSGECWYCSDSIKETFDHLFVCLAH</sequence>
<evidence type="ECO:0000259" key="1">
    <source>
        <dbReference type="Pfam" id="PF13966"/>
    </source>
</evidence>
<feature type="domain" description="Reverse transcriptase zinc-binding" evidence="1">
    <location>
        <begin position="3"/>
        <end position="72"/>
    </location>
</feature>
<dbReference type="Pfam" id="PF13966">
    <property type="entry name" value="zf-RVT"/>
    <property type="match status" value="1"/>
</dbReference>
<dbReference type="EMBL" id="JBANQN010000001">
    <property type="protein sequence ID" value="KAK6802986.1"/>
    <property type="molecule type" value="Genomic_DNA"/>
</dbReference>
<dbReference type="AlphaFoldDB" id="A0AAN8UD04"/>
<name>A0AAN8UD04_SOLBU</name>
<keyword evidence="3" id="KW-1185">Reference proteome</keyword>
<evidence type="ECO:0000313" key="3">
    <source>
        <dbReference type="Proteomes" id="UP001371456"/>
    </source>
</evidence>
<reference evidence="2 3" key="1">
    <citation type="submission" date="2024-02" db="EMBL/GenBank/DDBJ databases">
        <title>de novo genome assembly of Solanum bulbocastanum strain 11H21.</title>
        <authorList>
            <person name="Hosaka A.J."/>
        </authorList>
    </citation>
    <scope>NUCLEOTIDE SEQUENCE [LARGE SCALE GENOMIC DNA]</scope>
    <source>
        <tissue evidence="2">Young leaves</tissue>
    </source>
</reference>